<evidence type="ECO:0000313" key="4">
    <source>
        <dbReference type="Proteomes" id="UP000323717"/>
    </source>
</evidence>
<evidence type="ECO:0000313" key="3">
    <source>
        <dbReference type="EMBL" id="KAA3933483.1"/>
    </source>
</evidence>
<feature type="non-terminal residue" evidence="3">
    <location>
        <position position="246"/>
    </location>
</feature>
<feature type="signal peptide" evidence="1">
    <location>
        <begin position="1"/>
        <end position="22"/>
    </location>
</feature>
<dbReference type="AlphaFoldDB" id="A0A5M5BXI6"/>
<dbReference type="PROSITE" id="PS51257">
    <property type="entry name" value="PROKAR_LIPOPROTEIN"/>
    <property type="match status" value="1"/>
</dbReference>
<dbReference type="Proteomes" id="UP000323717">
    <property type="component" value="Unassembled WGS sequence"/>
</dbReference>
<dbReference type="Gene3D" id="1.25.40.390">
    <property type="match status" value="1"/>
</dbReference>
<feature type="chain" id="PRO_5024289537" evidence="1">
    <location>
        <begin position="23"/>
        <end position="246"/>
    </location>
</feature>
<keyword evidence="1" id="KW-0732">Signal</keyword>
<gene>
    <name evidence="3" type="ORF">F3D71_29780</name>
</gene>
<proteinExistence type="predicted"/>
<reference evidence="3 4" key="1">
    <citation type="journal article" date="2019" name="Nat. Med.">
        <title>A library of human gut bacterial isolates paired with longitudinal multiomics data enables mechanistic microbiome research.</title>
        <authorList>
            <person name="Poyet M."/>
            <person name="Groussin M."/>
            <person name="Gibbons S.M."/>
            <person name="Avila-Pacheco J."/>
            <person name="Jiang X."/>
            <person name="Kearney S.M."/>
            <person name="Perrotta A.R."/>
            <person name="Berdy B."/>
            <person name="Zhao S."/>
            <person name="Lieberman T.D."/>
            <person name="Swanson P.K."/>
            <person name="Smith M."/>
            <person name="Roesemann S."/>
            <person name="Alexander J.E."/>
            <person name="Rich S.A."/>
            <person name="Livny J."/>
            <person name="Vlamakis H."/>
            <person name="Clish C."/>
            <person name="Bullock K."/>
            <person name="Deik A."/>
            <person name="Scott J."/>
            <person name="Pierce K.A."/>
            <person name="Xavier R.J."/>
            <person name="Alm E.J."/>
        </authorList>
    </citation>
    <scope>NUCLEOTIDE SEQUENCE [LARGE SCALE GENOMIC DNA]</scope>
    <source>
        <strain evidence="3 4">BIOML-A163</strain>
    </source>
</reference>
<dbReference type="Pfam" id="PF14322">
    <property type="entry name" value="SusD-like_3"/>
    <property type="match status" value="1"/>
</dbReference>
<evidence type="ECO:0000256" key="1">
    <source>
        <dbReference type="SAM" id="SignalP"/>
    </source>
</evidence>
<sequence>MKKIHVLICMIALLSVTSCVNLDLNPPSAASSENWFSSPEEVRISLNDFYRSTFFVIEEGWTLDRNTDDWAQRTNIYTIAAGSLNASSTSNPNIKTVWSYTYKNISRANRILEALDKLEGKYSTTELNTLRAEARFFRAFAYSRLITLWGDVPFYVTSITPEEAFEMGRTDKAVVLKQIYEDYDYAAENLPVANNNSGATRVDKGTAYAYKARTALYQHDYGTAANAAQDCMDLEVYDLPPDYVEL</sequence>
<dbReference type="InterPro" id="IPR033985">
    <property type="entry name" value="SusD-like_N"/>
</dbReference>
<name>A0A5M5BXI6_BACOV</name>
<organism evidence="3 4">
    <name type="scientific">Bacteroides ovatus</name>
    <dbReference type="NCBI Taxonomy" id="28116"/>
    <lineage>
        <taxon>Bacteria</taxon>
        <taxon>Pseudomonadati</taxon>
        <taxon>Bacteroidota</taxon>
        <taxon>Bacteroidia</taxon>
        <taxon>Bacteroidales</taxon>
        <taxon>Bacteroidaceae</taxon>
        <taxon>Bacteroides</taxon>
    </lineage>
</organism>
<dbReference type="EMBL" id="VWLE01000855">
    <property type="protein sequence ID" value="KAA3933483.1"/>
    <property type="molecule type" value="Genomic_DNA"/>
</dbReference>
<comment type="caution">
    <text evidence="3">The sequence shown here is derived from an EMBL/GenBank/DDBJ whole genome shotgun (WGS) entry which is preliminary data.</text>
</comment>
<dbReference type="InterPro" id="IPR011990">
    <property type="entry name" value="TPR-like_helical_dom_sf"/>
</dbReference>
<feature type="domain" description="SusD-like N-terminal" evidence="2">
    <location>
        <begin position="61"/>
        <end position="215"/>
    </location>
</feature>
<evidence type="ECO:0000259" key="2">
    <source>
        <dbReference type="Pfam" id="PF14322"/>
    </source>
</evidence>
<protein>
    <submittedName>
        <fullName evidence="3">RagB/SusD family nutrient uptake outer membrane protein</fullName>
    </submittedName>
</protein>
<accession>A0A5M5BXI6</accession>
<dbReference type="SUPFAM" id="SSF48452">
    <property type="entry name" value="TPR-like"/>
    <property type="match status" value="1"/>
</dbReference>